<dbReference type="Proteomes" id="UP001221142">
    <property type="component" value="Unassembled WGS sequence"/>
</dbReference>
<comment type="caution">
    <text evidence="1">The sequence shown here is derived from an EMBL/GenBank/DDBJ whole genome shotgun (WGS) entry which is preliminary data.</text>
</comment>
<organism evidence="1 2">
    <name type="scientific">Roridomyces roridus</name>
    <dbReference type="NCBI Taxonomy" id="1738132"/>
    <lineage>
        <taxon>Eukaryota</taxon>
        <taxon>Fungi</taxon>
        <taxon>Dikarya</taxon>
        <taxon>Basidiomycota</taxon>
        <taxon>Agaricomycotina</taxon>
        <taxon>Agaricomycetes</taxon>
        <taxon>Agaricomycetidae</taxon>
        <taxon>Agaricales</taxon>
        <taxon>Marasmiineae</taxon>
        <taxon>Mycenaceae</taxon>
        <taxon>Roridomyces</taxon>
    </lineage>
</organism>
<dbReference type="Gene3D" id="3.80.10.10">
    <property type="entry name" value="Ribonuclease Inhibitor"/>
    <property type="match status" value="1"/>
</dbReference>
<name>A0AAD7F822_9AGAR</name>
<dbReference type="SUPFAM" id="SSF52047">
    <property type="entry name" value="RNI-like"/>
    <property type="match status" value="1"/>
</dbReference>
<reference evidence="1" key="1">
    <citation type="submission" date="2023-03" db="EMBL/GenBank/DDBJ databases">
        <title>Massive genome expansion in bonnet fungi (Mycena s.s.) driven by repeated elements and novel gene families across ecological guilds.</title>
        <authorList>
            <consortium name="Lawrence Berkeley National Laboratory"/>
            <person name="Harder C.B."/>
            <person name="Miyauchi S."/>
            <person name="Viragh M."/>
            <person name="Kuo A."/>
            <person name="Thoen E."/>
            <person name="Andreopoulos B."/>
            <person name="Lu D."/>
            <person name="Skrede I."/>
            <person name="Drula E."/>
            <person name="Henrissat B."/>
            <person name="Morin E."/>
            <person name="Kohler A."/>
            <person name="Barry K."/>
            <person name="LaButti K."/>
            <person name="Morin E."/>
            <person name="Salamov A."/>
            <person name="Lipzen A."/>
            <person name="Mereny Z."/>
            <person name="Hegedus B."/>
            <person name="Baldrian P."/>
            <person name="Stursova M."/>
            <person name="Weitz H."/>
            <person name="Taylor A."/>
            <person name="Grigoriev I.V."/>
            <person name="Nagy L.G."/>
            <person name="Martin F."/>
            <person name="Kauserud H."/>
        </authorList>
    </citation>
    <scope>NUCLEOTIDE SEQUENCE</scope>
    <source>
        <strain evidence="1">9284</strain>
    </source>
</reference>
<accession>A0AAD7F822</accession>
<sequence>MSSIREVRQRLQSLFDAIQRQSDVLVELRNQHGAAQSELNSLRDPNEPVELQRQQDVLVELESQHRVTQSELNSLLDPMARLPVELSSDILRSISPSPTWKELSTITCVSRMWRSIALGTIFMWDTIRDDGIQPANFPQVFGLWLERGQSCSLSLALYRLATETTPGIFAAFRDHAYRVEKLDLHVGSRLPAALVDYPFVGLKSLTIDAQEDCCISLAYILDILRNSPRLVECNVPHGAFQFTTERRVSHPALRTLRLGRFNHGNVFDAVLRYLKLPCLETLGVALADCVYLRKFLSRSRPPLRSLQLYVERDETLGECLDLIPGLTHLEICIWDYGWGGPIPFLALLAEVPECLPALQHLIVHQRSCEGILDFLLARRGSLRSLRLELVLHRQEDLPGDLTDVATTVHEFINEGMDIRIERAGVNLL</sequence>
<protein>
    <recommendedName>
        <fullName evidence="3">F-box domain-containing protein</fullName>
    </recommendedName>
</protein>
<proteinExistence type="predicted"/>
<gene>
    <name evidence="1" type="ORF">FB45DRAFT_1130633</name>
</gene>
<dbReference type="EMBL" id="JARKIF010000047">
    <property type="protein sequence ID" value="KAJ7607926.1"/>
    <property type="molecule type" value="Genomic_DNA"/>
</dbReference>
<evidence type="ECO:0000313" key="1">
    <source>
        <dbReference type="EMBL" id="KAJ7607926.1"/>
    </source>
</evidence>
<dbReference type="InterPro" id="IPR032675">
    <property type="entry name" value="LRR_dom_sf"/>
</dbReference>
<evidence type="ECO:0008006" key="3">
    <source>
        <dbReference type="Google" id="ProtNLM"/>
    </source>
</evidence>
<keyword evidence="2" id="KW-1185">Reference proteome</keyword>
<evidence type="ECO:0000313" key="2">
    <source>
        <dbReference type="Proteomes" id="UP001221142"/>
    </source>
</evidence>
<dbReference type="AlphaFoldDB" id="A0AAD7F822"/>